<name>A0ABT4XS05_9RHOB</name>
<evidence type="ECO:0000256" key="1">
    <source>
        <dbReference type="SAM" id="SignalP"/>
    </source>
</evidence>
<dbReference type="SUPFAM" id="SSF53955">
    <property type="entry name" value="Lysozyme-like"/>
    <property type="match status" value="1"/>
</dbReference>
<evidence type="ECO:0000313" key="3">
    <source>
        <dbReference type="EMBL" id="MDA7424739.1"/>
    </source>
</evidence>
<keyword evidence="1" id="KW-0732">Signal</keyword>
<dbReference type="RefSeq" id="WP_271432082.1">
    <property type="nucleotide sequence ID" value="NZ_JAQIOY010000002.1"/>
</dbReference>
<dbReference type="Gene3D" id="1.10.530.10">
    <property type="match status" value="1"/>
</dbReference>
<comment type="caution">
    <text evidence="3">The sequence shown here is derived from an EMBL/GenBank/DDBJ whole genome shotgun (WGS) entry which is preliminary data.</text>
</comment>
<evidence type="ECO:0000259" key="2">
    <source>
        <dbReference type="Pfam" id="PF13406"/>
    </source>
</evidence>
<dbReference type="GO" id="GO:0016757">
    <property type="term" value="F:glycosyltransferase activity"/>
    <property type="evidence" value="ECO:0007669"/>
    <property type="project" value="UniProtKB-KW"/>
</dbReference>
<keyword evidence="3" id="KW-0328">Glycosyltransferase</keyword>
<dbReference type="EMBL" id="JAQIOY010000002">
    <property type="protein sequence ID" value="MDA7424739.1"/>
    <property type="molecule type" value="Genomic_DNA"/>
</dbReference>
<proteinExistence type="predicted"/>
<dbReference type="PANTHER" id="PTHR30163">
    <property type="entry name" value="MEMBRANE-BOUND LYTIC MUREIN TRANSGLYCOSYLASE B"/>
    <property type="match status" value="1"/>
</dbReference>
<accession>A0ABT4XS05</accession>
<feature type="chain" id="PRO_5045368278" evidence="1">
    <location>
        <begin position="21"/>
        <end position="270"/>
    </location>
</feature>
<dbReference type="Proteomes" id="UP001210720">
    <property type="component" value="Unassembled WGS sequence"/>
</dbReference>
<dbReference type="PANTHER" id="PTHR30163:SF8">
    <property type="entry name" value="LYTIC MUREIN TRANSGLYCOSYLASE"/>
    <property type="match status" value="1"/>
</dbReference>
<reference evidence="3 4" key="1">
    <citation type="submission" date="2023-01" db="EMBL/GenBank/DDBJ databases">
        <title>Thalassococcus onchidii sp. nov., isolated from a marine invertebrate from the South China Sea.</title>
        <authorList>
            <person name="Xu S."/>
            <person name="Liu Z."/>
            <person name="Xu Y."/>
        </authorList>
    </citation>
    <scope>NUCLEOTIDE SEQUENCE [LARGE SCALE GENOMIC DNA]</scope>
    <source>
        <strain evidence="3 4">KCTC 32084</strain>
    </source>
</reference>
<keyword evidence="4" id="KW-1185">Reference proteome</keyword>
<organism evidence="3 4">
    <name type="scientific">Thalassococcus lentus</name>
    <dbReference type="NCBI Taxonomy" id="1210524"/>
    <lineage>
        <taxon>Bacteria</taxon>
        <taxon>Pseudomonadati</taxon>
        <taxon>Pseudomonadota</taxon>
        <taxon>Alphaproteobacteria</taxon>
        <taxon>Rhodobacterales</taxon>
        <taxon>Roseobacteraceae</taxon>
        <taxon>Thalassococcus</taxon>
    </lineage>
</organism>
<dbReference type="InterPro" id="IPR023346">
    <property type="entry name" value="Lysozyme-like_dom_sf"/>
</dbReference>
<sequence length="270" mass="28700">MRLTLSALCLSAMAAMPAFAADCITSKGNWSAYKSHFAGDAKSSGVGQRGLQALNAASLSGITWRFESSPSSQKGTLQADPARFLAKRSGSSADAFIKRVRSKVAKNPNTFSSIERRYGVPGSLLATIWGLETSWGGYLGKTKIVDGAVTLASYCRRHPRFEPHAVAALKMVDKGLITPGTQGGPSGELGHMQFLAGNWLRYGVDGNGDGRADPYNAVDALASAANMLAKNGWKAGQPYGDGTRNFEVLKVWNDSGNYLRAIVYAASRAQ</sequence>
<keyword evidence="3" id="KW-0808">Transferase</keyword>
<gene>
    <name evidence="3" type="ORF">PFY00_08390</name>
</gene>
<evidence type="ECO:0000313" key="4">
    <source>
        <dbReference type="Proteomes" id="UP001210720"/>
    </source>
</evidence>
<feature type="domain" description="Transglycosylase SLT" evidence="2">
    <location>
        <begin position="35"/>
        <end position="240"/>
    </location>
</feature>
<dbReference type="Pfam" id="PF13406">
    <property type="entry name" value="SLT_2"/>
    <property type="match status" value="1"/>
</dbReference>
<feature type="signal peptide" evidence="1">
    <location>
        <begin position="1"/>
        <end position="20"/>
    </location>
</feature>
<dbReference type="Gene3D" id="1.10.8.350">
    <property type="entry name" value="Bacterial muramidase"/>
    <property type="match status" value="1"/>
</dbReference>
<dbReference type="EC" id="2.4.-.-" evidence="3"/>
<dbReference type="CDD" id="cd13399">
    <property type="entry name" value="Slt35-like"/>
    <property type="match status" value="1"/>
</dbReference>
<dbReference type="InterPro" id="IPR031304">
    <property type="entry name" value="SLT_2"/>
</dbReference>
<dbReference type="InterPro" id="IPR043426">
    <property type="entry name" value="MltB-like"/>
</dbReference>
<protein>
    <submittedName>
        <fullName evidence="3">Lytic murein transglycosylase</fullName>
        <ecNumber evidence="3">2.4.-.-</ecNumber>
    </submittedName>
</protein>